<evidence type="ECO:0008006" key="3">
    <source>
        <dbReference type="Google" id="ProtNLM"/>
    </source>
</evidence>
<proteinExistence type="predicted"/>
<comment type="caution">
    <text evidence="1">The sequence shown here is derived from an EMBL/GenBank/DDBJ whole genome shotgun (WGS) entry which is preliminary data.</text>
</comment>
<evidence type="ECO:0000313" key="2">
    <source>
        <dbReference type="Proteomes" id="UP000469523"/>
    </source>
</evidence>
<keyword evidence="2" id="KW-1185">Reference proteome</keyword>
<dbReference type="NCBIfam" id="NF047593">
    <property type="entry name" value="IS66_ISAeme5_TnpA"/>
    <property type="match status" value="1"/>
</dbReference>
<sequence length="109" mass="12642">MNEEGRKLWIERIEDYRSSGLTAAKWADDKGIAIHKLRYYINKFNNEKKQESNQENKELQWASVVPVAPIAEFKSNDPLRVIIGQATIEVTPEFDKDTFESVIRILSQC</sequence>
<dbReference type="EMBL" id="VUNQ01000063">
    <property type="protein sequence ID" value="MSU03274.1"/>
    <property type="molecule type" value="Genomic_DNA"/>
</dbReference>
<dbReference type="AlphaFoldDB" id="A0A6N7Y326"/>
<name>A0A6N7Y326_9FIRM</name>
<accession>A0A6N7Y326</accession>
<reference evidence="1 2" key="1">
    <citation type="submission" date="2019-09" db="EMBL/GenBank/DDBJ databases">
        <title>In-depth cultivation of the pig gut microbiome towards novel bacterial diversity and tailored functional studies.</title>
        <authorList>
            <person name="Wylensek D."/>
            <person name="Hitch T.C.A."/>
            <person name="Clavel T."/>
        </authorList>
    </citation>
    <scope>NUCLEOTIDE SEQUENCE [LARGE SCALE GENOMIC DNA]</scope>
    <source>
        <strain evidence="1 2">WCA3-693-APC-4?</strain>
    </source>
</reference>
<protein>
    <recommendedName>
        <fullName evidence="3">Transposase</fullName>
    </recommendedName>
</protein>
<evidence type="ECO:0000313" key="1">
    <source>
        <dbReference type="EMBL" id="MSU03274.1"/>
    </source>
</evidence>
<organism evidence="1 2">
    <name type="scientific">Tissierella pigra</name>
    <dbReference type="NCBI Taxonomy" id="2607614"/>
    <lineage>
        <taxon>Bacteria</taxon>
        <taxon>Bacillati</taxon>
        <taxon>Bacillota</taxon>
        <taxon>Tissierellia</taxon>
        <taxon>Tissierellales</taxon>
        <taxon>Tissierellaceae</taxon>
        <taxon>Tissierella</taxon>
    </lineage>
</organism>
<dbReference type="Proteomes" id="UP000469523">
    <property type="component" value="Unassembled WGS sequence"/>
</dbReference>
<gene>
    <name evidence="1" type="ORF">FYJ83_17580</name>
</gene>
<dbReference type="RefSeq" id="WP_154442837.1">
    <property type="nucleotide sequence ID" value="NZ_VUNQ01000063.1"/>
</dbReference>